<accession>A0A0C3CSL2</accession>
<dbReference type="Gene3D" id="2.60.40.420">
    <property type="entry name" value="Cupredoxins - blue copper proteins"/>
    <property type="match status" value="1"/>
</dbReference>
<dbReference type="GO" id="GO:0016491">
    <property type="term" value="F:oxidoreductase activity"/>
    <property type="evidence" value="ECO:0007669"/>
    <property type="project" value="InterPro"/>
</dbReference>
<gene>
    <name evidence="3" type="ORF">OIDMADRAFT_62372</name>
</gene>
<dbReference type="InterPro" id="IPR008972">
    <property type="entry name" value="Cupredoxin"/>
</dbReference>
<reference evidence="4" key="2">
    <citation type="submission" date="2015-01" db="EMBL/GenBank/DDBJ databases">
        <title>Evolutionary Origins and Diversification of the Mycorrhizal Mutualists.</title>
        <authorList>
            <consortium name="DOE Joint Genome Institute"/>
            <consortium name="Mycorrhizal Genomics Consortium"/>
            <person name="Kohler A."/>
            <person name="Kuo A."/>
            <person name="Nagy L.G."/>
            <person name="Floudas D."/>
            <person name="Copeland A."/>
            <person name="Barry K.W."/>
            <person name="Cichocki N."/>
            <person name="Veneault-Fourrey C."/>
            <person name="LaButti K."/>
            <person name="Lindquist E.A."/>
            <person name="Lipzen A."/>
            <person name="Lundell T."/>
            <person name="Morin E."/>
            <person name="Murat C."/>
            <person name="Riley R."/>
            <person name="Ohm R."/>
            <person name="Sun H."/>
            <person name="Tunlid A."/>
            <person name="Henrissat B."/>
            <person name="Grigoriev I.V."/>
            <person name="Hibbett D.S."/>
            <person name="Martin F."/>
        </authorList>
    </citation>
    <scope>NUCLEOTIDE SEQUENCE [LARGE SCALE GENOMIC DNA]</scope>
    <source>
        <strain evidence="4">Zn</strain>
    </source>
</reference>
<dbReference type="GO" id="GO:0005507">
    <property type="term" value="F:copper ion binding"/>
    <property type="evidence" value="ECO:0007669"/>
    <property type="project" value="InterPro"/>
</dbReference>
<name>A0A0C3CSL2_OIDMZ</name>
<keyword evidence="1" id="KW-0479">Metal-binding</keyword>
<dbReference type="PROSITE" id="PS00080">
    <property type="entry name" value="MULTICOPPER_OXIDASE2"/>
    <property type="match status" value="1"/>
</dbReference>
<dbReference type="InterPro" id="IPR033138">
    <property type="entry name" value="Cu_oxidase_CS"/>
</dbReference>
<feature type="domain" description="Plastocyanin-like" evidence="2">
    <location>
        <begin position="5"/>
        <end position="63"/>
    </location>
</feature>
<dbReference type="OrthoDB" id="2121828at2759"/>
<keyword evidence="4" id="KW-1185">Reference proteome</keyword>
<dbReference type="Proteomes" id="UP000054321">
    <property type="component" value="Unassembled WGS sequence"/>
</dbReference>
<dbReference type="EMBL" id="KN832913">
    <property type="protein sequence ID" value="KIM92632.1"/>
    <property type="molecule type" value="Genomic_DNA"/>
</dbReference>
<dbReference type="AlphaFoldDB" id="A0A0C3CSL2"/>
<dbReference type="PROSITE" id="PS00079">
    <property type="entry name" value="MULTICOPPER_OXIDASE1"/>
    <property type="match status" value="1"/>
</dbReference>
<dbReference type="HOGENOM" id="CLU_2596753_0_0_1"/>
<evidence type="ECO:0000256" key="1">
    <source>
        <dbReference type="ARBA" id="ARBA00022723"/>
    </source>
</evidence>
<evidence type="ECO:0000259" key="2">
    <source>
        <dbReference type="Pfam" id="PF07731"/>
    </source>
</evidence>
<dbReference type="InterPro" id="IPR002355">
    <property type="entry name" value="Cu_oxidase_Cu_BS"/>
</dbReference>
<sequence length="84" mass="9256">MQYIPQNFNLGNPPYRDGFYTLPISTESTWMAVRYHVKNPGTFLLHCHINPHLTGGMAIAILDGIDAWPTIPAEYGPSGSGPKV</sequence>
<dbReference type="InParanoid" id="A0A0C3CSL2"/>
<dbReference type="Pfam" id="PF07731">
    <property type="entry name" value="Cu-oxidase_2"/>
    <property type="match status" value="1"/>
</dbReference>
<evidence type="ECO:0000313" key="4">
    <source>
        <dbReference type="Proteomes" id="UP000054321"/>
    </source>
</evidence>
<protein>
    <recommendedName>
        <fullName evidence="2">Plastocyanin-like domain-containing protein</fullName>
    </recommendedName>
</protein>
<dbReference type="STRING" id="913774.A0A0C3CSL2"/>
<proteinExistence type="predicted"/>
<dbReference type="InterPro" id="IPR011706">
    <property type="entry name" value="Cu-oxidase_C"/>
</dbReference>
<organism evidence="3 4">
    <name type="scientific">Oidiodendron maius (strain Zn)</name>
    <dbReference type="NCBI Taxonomy" id="913774"/>
    <lineage>
        <taxon>Eukaryota</taxon>
        <taxon>Fungi</taxon>
        <taxon>Dikarya</taxon>
        <taxon>Ascomycota</taxon>
        <taxon>Pezizomycotina</taxon>
        <taxon>Leotiomycetes</taxon>
        <taxon>Leotiomycetes incertae sedis</taxon>
        <taxon>Myxotrichaceae</taxon>
        <taxon>Oidiodendron</taxon>
    </lineage>
</organism>
<reference evidence="3 4" key="1">
    <citation type="submission" date="2014-04" db="EMBL/GenBank/DDBJ databases">
        <authorList>
            <consortium name="DOE Joint Genome Institute"/>
            <person name="Kuo A."/>
            <person name="Martino E."/>
            <person name="Perotto S."/>
            <person name="Kohler A."/>
            <person name="Nagy L.G."/>
            <person name="Floudas D."/>
            <person name="Copeland A."/>
            <person name="Barry K.W."/>
            <person name="Cichocki N."/>
            <person name="Veneault-Fourrey C."/>
            <person name="LaButti K."/>
            <person name="Lindquist E.A."/>
            <person name="Lipzen A."/>
            <person name="Lundell T."/>
            <person name="Morin E."/>
            <person name="Murat C."/>
            <person name="Sun H."/>
            <person name="Tunlid A."/>
            <person name="Henrissat B."/>
            <person name="Grigoriev I.V."/>
            <person name="Hibbett D.S."/>
            <person name="Martin F."/>
            <person name="Nordberg H.P."/>
            <person name="Cantor M.N."/>
            <person name="Hua S.X."/>
        </authorList>
    </citation>
    <scope>NUCLEOTIDE SEQUENCE [LARGE SCALE GENOMIC DNA]</scope>
    <source>
        <strain evidence="3 4">Zn</strain>
    </source>
</reference>
<dbReference type="SUPFAM" id="SSF49503">
    <property type="entry name" value="Cupredoxins"/>
    <property type="match status" value="1"/>
</dbReference>
<evidence type="ECO:0000313" key="3">
    <source>
        <dbReference type="EMBL" id="KIM92632.1"/>
    </source>
</evidence>